<name>A0A286P3X0_9GAMM</name>
<sequence>MPQKCDSRENCLLKTLRASLGGLNLLEIKMQSTAERSDVATGFASYSGTVGNPLPTNPLNQAHRRARIPDRLALT</sequence>
<evidence type="ECO:0000256" key="1">
    <source>
        <dbReference type="SAM" id="MobiDB-lite"/>
    </source>
</evidence>
<accession>A0A286P3X0</accession>
<reference evidence="2 3" key="1">
    <citation type="submission" date="2016-12" db="EMBL/GenBank/DDBJ databases">
        <title>Genome sequencing of Methylocaldum marinum.</title>
        <authorList>
            <person name="Takeuchi M."/>
            <person name="Kamagata Y."/>
            <person name="Hiraoka S."/>
            <person name="Oshima K."/>
            <person name="Hattori M."/>
            <person name="Iwasaki W."/>
        </authorList>
    </citation>
    <scope>NUCLEOTIDE SEQUENCE [LARGE SCALE GENOMIC DNA]</scope>
    <source>
        <strain evidence="2 3">S8</strain>
    </source>
</reference>
<feature type="region of interest" description="Disordered" evidence="1">
    <location>
        <begin position="45"/>
        <end position="75"/>
    </location>
</feature>
<evidence type="ECO:0000313" key="3">
    <source>
        <dbReference type="Proteomes" id="UP000266313"/>
    </source>
</evidence>
<keyword evidence="3" id="KW-1185">Reference proteome</keyword>
<dbReference type="KEGG" id="mmai:sS8_0374"/>
<gene>
    <name evidence="2" type="ORF">sS8_0374</name>
</gene>
<organism evidence="2 3">
    <name type="scientific">Methylocaldum marinum</name>
    <dbReference type="NCBI Taxonomy" id="1432792"/>
    <lineage>
        <taxon>Bacteria</taxon>
        <taxon>Pseudomonadati</taxon>
        <taxon>Pseudomonadota</taxon>
        <taxon>Gammaproteobacteria</taxon>
        <taxon>Methylococcales</taxon>
        <taxon>Methylococcaceae</taxon>
        <taxon>Methylocaldum</taxon>
    </lineage>
</organism>
<evidence type="ECO:0000313" key="2">
    <source>
        <dbReference type="EMBL" id="BBA32342.1"/>
    </source>
</evidence>
<protein>
    <submittedName>
        <fullName evidence="2">Uncharacterized protein</fullName>
    </submittedName>
</protein>
<proteinExistence type="predicted"/>
<dbReference type="EMBL" id="AP017928">
    <property type="protein sequence ID" value="BBA32342.1"/>
    <property type="molecule type" value="Genomic_DNA"/>
</dbReference>
<dbReference type="Proteomes" id="UP000266313">
    <property type="component" value="Chromosome"/>
</dbReference>
<dbReference type="AlphaFoldDB" id="A0A286P3X0"/>